<reference evidence="2 3" key="1">
    <citation type="submission" date="2018-09" db="EMBL/GenBank/DDBJ databases">
        <title>Mesorhizobium carmichaelinearum sp. nov. isolated from Carmichaelinea spp. root nodules in New Zealand.</title>
        <authorList>
            <person name="De Meyer S.E."/>
        </authorList>
    </citation>
    <scope>NUCLEOTIDE SEQUENCE [LARGE SCALE GENOMIC DNA]</scope>
    <source>
        <strain evidence="2 3">LMG 28313</strain>
    </source>
</reference>
<evidence type="ECO:0000256" key="1">
    <source>
        <dbReference type="SAM" id="MobiDB-lite"/>
    </source>
</evidence>
<name>A0A6M7TLI4_9HYPH</name>
<accession>A0A6M7TLI4</accession>
<evidence type="ECO:0000313" key="3">
    <source>
        <dbReference type="Proteomes" id="UP000275530"/>
    </source>
</evidence>
<protein>
    <submittedName>
        <fullName evidence="2">Uncharacterized protein</fullName>
    </submittedName>
</protein>
<gene>
    <name evidence="2" type="ORF">D3242_01315</name>
</gene>
<sequence length="107" mass="12240">MVKMIAQRLYYHGDHGKEYKAGETFDVANERDAERLERRHKAMRATEMAKPAHVDPPKKAKPEVVEVDETPKPKRAYLRRDMTAEETTAVRPMSYPGPTGEDEPSQS</sequence>
<feature type="compositionally biased region" description="Basic and acidic residues" evidence="1">
    <location>
        <begin position="50"/>
        <end position="83"/>
    </location>
</feature>
<feature type="region of interest" description="Disordered" evidence="1">
    <location>
        <begin position="44"/>
        <end position="107"/>
    </location>
</feature>
<dbReference type="RefSeq" id="WP_064983139.1">
    <property type="nucleotide sequence ID" value="NZ_CP033507.1"/>
</dbReference>
<comment type="caution">
    <text evidence="2">The sequence shown here is derived from an EMBL/GenBank/DDBJ whole genome shotgun (WGS) entry which is preliminary data.</text>
</comment>
<dbReference type="Proteomes" id="UP000275530">
    <property type="component" value="Unassembled WGS sequence"/>
</dbReference>
<dbReference type="AlphaFoldDB" id="A0A6M7TLI4"/>
<dbReference type="EMBL" id="QZXA01000001">
    <property type="protein sequence ID" value="RJT37915.1"/>
    <property type="molecule type" value="Genomic_DNA"/>
</dbReference>
<proteinExistence type="predicted"/>
<evidence type="ECO:0000313" key="2">
    <source>
        <dbReference type="EMBL" id="RJT37915.1"/>
    </source>
</evidence>
<keyword evidence="3" id="KW-1185">Reference proteome</keyword>
<organism evidence="2 3">
    <name type="scientific">Mesorhizobium jarvisii</name>
    <dbReference type="NCBI Taxonomy" id="1777867"/>
    <lineage>
        <taxon>Bacteria</taxon>
        <taxon>Pseudomonadati</taxon>
        <taxon>Pseudomonadota</taxon>
        <taxon>Alphaproteobacteria</taxon>
        <taxon>Hyphomicrobiales</taxon>
        <taxon>Phyllobacteriaceae</taxon>
        <taxon>Mesorhizobium</taxon>
    </lineage>
</organism>